<feature type="signal peptide" evidence="1">
    <location>
        <begin position="1"/>
        <end position="28"/>
    </location>
</feature>
<proteinExistence type="predicted"/>
<dbReference type="PANTHER" id="PTHR37017:SF11">
    <property type="entry name" value="ESTERASE_LIPASE_THIOESTERASE DOMAIN-CONTAINING PROTEIN"/>
    <property type="match status" value="1"/>
</dbReference>
<evidence type="ECO:0000259" key="2">
    <source>
        <dbReference type="Pfam" id="PF12697"/>
    </source>
</evidence>
<dbReference type="Gene3D" id="3.40.50.1820">
    <property type="entry name" value="alpha/beta hydrolase"/>
    <property type="match status" value="1"/>
</dbReference>
<dbReference type="Proteomes" id="UP000247832">
    <property type="component" value="Unassembled WGS sequence"/>
</dbReference>
<dbReference type="InterPro" id="IPR052897">
    <property type="entry name" value="Sec-Metab_Biosynth_Hydrolase"/>
</dbReference>
<feature type="chain" id="PRO_5016009685" evidence="1">
    <location>
        <begin position="29"/>
        <end position="283"/>
    </location>
</feature>
<dbReference type="Pfam" id="PF12697">
    <property type="entry name" value="Abhydrolase_6"/>
    <property type="match status" value="1"/>
</dbReference>
<comment type="caution">
    <text evidence="3">The sequence shown here is derived from an EMBL/GenBank/DDBJ whole genome shotgun (WGS) entry which is preliminary data.</text>
</comment>
<dbReference type="InterPro" id="IPR029058">
    <property type="entry name" value="AB_hydrolase_fold"/>
</dbReference>
<sequence length="283" mass="28698">MIFKKGLTALAAIGLALLALLPIQPATAQAPTTAPTQSATSSQVKPTIVLVHGAWADGSSWAPVSAILQAHGYSVLVPPNPLRGLSSDAASISAFIQQATTGPVVLVGHSYGGAVITNAATSTPTVKALVYVDAFAPAQGQTLGQIIGGSTSALNVPDPTTVFNVVADPNSPAGDGDLYLKPSTFNSAFAQDLPRAVRNILSPAQRPLAVGANLESSGTPAWAAIPSWFVVGTADKVIPQTTQLQMAAAAGGQVTKVNASHLSLLSKPLQVAQVITQAAHTVH</sequence>
<keyword evidence="1" id="KW-0732">Signal</keyword>
<gene>
    <name evidence="3" type="ORF">CVV68_19400</name>
</gene>
<evidence type="ECO:0000313" key="4">
    <source>
        <dbReference type="Proteomes" id="UP000247832"/>
    </source>
</evidence>
<dbReference type="GO" id="GO:0016787">
    <property type="term" value="F:hydrolase activity"/>
    <property type="evidence" value="ECO:0007669"/>
    <property type="project" value="UniProtKB-KW"/>
</dbReference>
<name>A0A2V5LFP5_9MICC</name>
<dbReference type="PANTHER" id="PTHR37017">
    <property type="entry name" value="AB HYDROLASE-1 DOMAIN-CONTAINING PROTEIN-RELATED"/>
    <property type="match status" value="1"/>
</dbReference>
<dbReference type="InterPro" id="IPR000073">
    <property type="entry name" value="AB_hydrolase_1"/>
</dbReference>
<evidence type="ECO:0000313" key="3">
    <source>
        <dbReference type="EMBL" id="PYI65180.1"/>
    </source>
</evidence>
<accession>A0A2V5LFP5</accession>
<dbReference type="OrthoDB" id="9814966at2"/>
<dbReference type="SUPFAM" id="SSF53474">
    <property type="entry name" value="alpha/beta-Hydrolases"/>
    <property type="match status" value="1"/>
</dbReference>
<keyword evidence="4" id="KW-1185">Reference proteome</keyword>
<protein>
    <submittedName>
        <fullName evidence="3">Alpha/beta hydrolase</fullName>
    </submittedName>
</protein>
<feature type="domain" description="AB hydrolase-1" evidence="2">
    <location>
        <begin position="48"/>
        <end position="273"/>
    </location>
</feature>
<dbReference type="EMBL" id="QJVD01000029">
    <property type="protein sequence ID" value="PYI65180.1"/>
    <property type="molecule type" value="Genomic_DNA"/>
</dbReference>
<reference evidence="3 4" key="1">
    <citation type="submission" date="2018-05" db="EMBL/GenBank/DDBJ databases">
        <title>Genetic diversity of glacier-inhabiting Cryobacterium bacteria in China and description of Cryobacterium mengkeensis sp. nov. and Arthrobacter glacialis sp. nov.</title>
        <authorList>
            <person name="Liu Q."/>
            <person name="Xin Y.-H."/>
        </authorList>
    </citation>
    <scope>NUCLEOTIDE SEQUENCE [LARGE SCALE GENOMIC DNA]</scope>
    <source>
        <strain evidence="3 4">LI2</strain>
    </source>
</reference>
<dbReference type="RefSeq" id="WP_110502646.1">
    <property type="nucleotide sequence ID" value="NZ_QJVD01000029.1"/>
</dbReference>
<organism evidence="3 4">
    <name type="scientific">Arthrobacter livingstonensis</name>
    <dbReference type="NCBI Taxonomy" id="670078"/>
    <lineage>
        <taxon>Bacteria</taxon>
        <taxon>Bacillati</taxon>
        <taxon>Actinomycetota</taxon>
        <taxon>Actinomycetes</taxon>
        <taxon>Micrococcales</taxon>
        <taxon>Micrococcaceae</taxon>
        <taxon>Arthrobacter</taxon>
    </lineage>
</organism>
<keyword evidence="3" id="KW-0378">Hydrolase</keyword>
<evidence type="ECO:0000256" key="1">
    <source>
        <dbReference type="SAM" id="SignalP"/>
    </source>
</evidence>
<dbReference type="AlphaFoldDB" id="A0A2V5LFP5"/>